<dbReference type="PANTHER" id="PTHR11328">
    <property type="entry name" value="MAJOR FACILITATOR SUPERFAMILY DOMAIN-CONTAINING PROTEIN"/>
    <property type="match status" value="1"/>
</dbReference>
<feature type="transmembrane region" description="Helical" evidence="1">
    <location>
        <begin position="402"/>
        <end position="424"/>
    </location>
</feature>
<dbReference type="GO" id="GO:0005886">
    <property type="term" value="C:plasma membrane"/>
    <property type="evidence" value="ECO:0007669"/>
    <property type="project" value="TreeGrafter"/>
</dbReference>
<dbReference type="eggNOG" id="COG2211">
    <property type="taxonomic scope" value="Bacteria"/>
</dbReference>
<dbReference type="InterPro" id="IPR036259">
    <property type="entry name" value="MFS_trans_sf"/>
</dbReference>
<dbReference type="Pfam" id="PF13347">
    <property type="entry name" value="MFS_2"/>
    <property type="match status" value="1"/>
</dbReference>
<feature type="transmembrane region" description="Helical" evidence="1">
    <location>
        <begin position="281"/>
        <end position="303"/>
    </location>
</feature>
<dbReference type="GO" id="GO:0008643">
    <property type="term" value="P:carbohydrate transport"/>
    <property type="evidence" value="ECO:0007669"/>
    <property type="project" value="InterPro"/>
</dbReference>
<protein>
    <submittedName>
        <fullName evidence="2">Uncharacterized protein</fullName>
    </submittedName>
</protein>
<gene>
    <name evidence="2" type="ORF">GCWU000342_01783</name>
</gene>
<evidence type="ECO:0000256" key="1">
    <source>
        <dbReference type="SAM" id="Phobius"/>
    </source>
</evidence>
<name>C4GCT9_9FIRM</name>
<organism evidence="2 3">
    <name type="scientific">Shuttleworthella satelles DSM 14600</name>
    <dbReference type="NCBI Taxonomy" id="626523"/>
    <lineage>
        <taxon>Bacteria</taxon>
        <taxon>Bacillati</taxon>
        <taxon>Bacillota</taxon>
        <taxon>Clostridia</taxon>
        <taxon>Lachnospirales</taxon>
        <taxon>Lachnospiraceae</taxon>
        <taxon>Shuttleworthella</taxon>
    </lineage>
</organism>
<reference evidence="2" key="1">
    <citation type="submission" date="2009-04" db="EMBL/GenBank/DDBJ databases">
        <authorList>
            <person name="Weinstock G."/>
            <person name="Sodergren E."/>
            <person name="Clifton S."/>
            <person name="Fulton L."/>
            <person name="Fulton B."/>
            <person name="Courtney L."/>
            <person name="Fronick C."/>
            <person name="Harrison M."/>
            <person name="Strong C."/>
            <person name="Farmer C."/>
            <person name="Delahaunty K."/>
            <person name="Markovic C."/>
            <person name="Hall O."/>
            <person name="Minx P."/>
            <person name="Tomlinson C."/>
            <person name="Mitreva M."/>
            <person name="Nelson J."/>
            <person name="Hou S."/>
            <person name="Wollam A."/>
            <person name="Pepin K.H."/>
            <person name="Johnson M."/>
            <person name="Bhonagiri V."/>
            <person name="Nash W.E."/>
            <person name="Warren W."/>
            <person name="Chinwalla A."/>
            <person name="Mardis E.R."/>
            <person name="Wilson R.K."/>
        </authorList>
    </citation>
    <scope>NUCLEOTIDE SEQUENCE [LARGE SCALE GENOMIC DNA]</scope>
    <source>
        <strain evidence="2">DSM 14600</strain>
    </source>
</reference>
<feature type="transmembrane region" description="Helical" evidence="1">
    <location>
        <begin position="48"/>
        <end position="67"/>
    </location>
</feature>
<evidence type="ECO:0000313" key="3">
    <source>
        <dbReference type="Proteomes" id="UP000003494"/>
    </source>
</evidence>
<sequence length="503" mass="54959">MEKLSQSQVDGVQYRRAKLWQIILVAFNAFNGMAVYFLIGLSSYSASIGYGIATLVVGGLLTFTRIFDAITDPLLAFVYDRFQSPFGKVRPLMLIGWTIQSTGLLCLFHFFSGKGHGIPVFLAFYMLYVIGYTIVNMTAQTLPALMTNDPRQRPTVGVWQTVLNYLTPMALNIVVYTRILPAMGGKFNQNFLNAVTWLCVAISFVGVALVCIGISAYDKPENFKGIGKTEKLRLKDMLDVLGHNKPLQSYIISASSDKIAQQAASVSIVGTMVNGILIGDMGLATTLGVIGMLPSILFAMYGAHYAGKHGNKESIITWTRVCILANIAMIVFFVATYMTVGTRVISQQMIFKCLFVILTFLTNGFAMGITTANAAFMADIIDFELDRSGKYIPAVVTGTYSLVDKLVSSFSAAIATGCVALIGYTSTMPQPTDPMTPGVLGISMFLRHGLAILGFLCTLIAMRSCKLGKSQMVEVQKRIAQKKAQMQEKFYTEQLHKGDPGQV</sequence>
<comment type="caution">
    <text evidence="2">The sequence shown here is derived from an EMBL/GenBank/DDBJ whole genome shotgun (WGS) entry which is preliminary data.</text>
</comment>
<dbReference type="EMBL" id="ACIP02000004">
    <property type="protein sequence ID" value="EEP27789.1"/>
    <property type="molecule type" value="Genomic_DNA"/>
</dbReference>
<feature type="transmembrane region" description="Helical" evidence="1">
    <location>
        <begin position="158"/>
        <end position="179"/>
    </location>
</feature>
<dbReference type="GO" id="GO:0015293">
    <property type="term" value="F:symporter activity"/>
    <property type="evidence" value="ECO:0007669"/>
    <property type="project" value="InterPro"/>
</dbReference>
<feature type="transmembrane region" description="Helical" evidence="1">
    <location>
        <begin position="315"/>
        <end position="337"/>
    </location>
</feature>
<accession>C4GCT9</accession>
<dbReference type="SUPFAM" id="SSF103473">
    <property type="entry name" value="MFS general substrate transporter"/>
    <property type="match status" value="1"/>
</dbReference>
<dbReference type="STRING" id="626523.GCWU000342_01783"/>
<feature type="transmembrane region" description="Helical" evidence="1">
    <location>
        <begin position="444"/>
        <end position="462"/>
    </location>
</feature>
<dbReference type="RefSeq" id="WP_006906780.1">
    <property type="nucleotide sequence ID" value="NZ_GG665867.1"/>
</dbReference>
<dbReference type="InterPro" id="IPR039672">
    <property type="entry name" value="MFS_2"/>
</dbReference>
<dbReference type="AlphaFoldDB" id="C4GCT9"/>
<keyword evidence="1" id="KW-0472">Membrane</keyword>
<dbReference type="Proteomes" id="UP000003494">
    <property type="component" value="Unassembled WGS sequence"/>
</dbReference>
<feature type="transmembrane region" description="Helical" evidence="1">
    <location>
        <begin position="191"/>
        <end position="217"/>
    </location>
</feature>
<evidence type="ECO:0000313" key="2">
    <source>
        <dbReference type="EMBL" id="EEP27789.1"/>
    </source>
</evidence>
<keyword evidence="1" id="KW-0812">Transmembrane</keyword>
<feature type="transmembrane region" description="Helical" evidence="1">
    <location>
        <begin position="92"/>
        <end position="111"/>
    </location>
</feature>
<feature type="transmembrane region" description="Helical" evidence="1">
    <location>
        <begin position="118"/>
        <end position="138"/>
    </location>
</feature>
<keyword evidence="1" id="KW-1133">Transmembrane helix</keyword>
<feature type="transmembrane region" description="Helical" evidence="1">
    <location>
        <begin position="20"/>
        <end position="41"/>
    </location>
</feature>
<keyword evidence="3" id="KW-1185">Reference proteome</keyword>
<proteinExistence type="predicted"/>
<dbReference type="PANTHER" id="PTHR11328:SF28">
    <property type="entry name" value="MAJOR FACILITATOR SUPERFAMILY DOMAIN-CONTAINING PROTEIN 12"/>
    <property type="match status" value="1"/>
</dbReference>
<dbReference type="HOGENOM" id="CLU_042905_0_0_9"/>
<feature type="transmembrane region" description="Helical" evidence="1">
    <location>
        <begin position="349"/>
        <end position="381"/>
    </location>
</feature>